<gene>
    <name evidence="2" type="primary">Dvir\GJ18131</name>
    <name evidence="2" type="ORF">Dvir_GJ18131</name>
</gene>
<dbReference type="SUPFAM" id="SSF46938">
    <property type="entry name" value="CRAL/TRIO N-terminal domain"/>
    <property type="match status" value="1"/>
</dbReference>
<dbReference type="Pfam" id="PF00650">
    <property type="entry name" value="CRAL_TRIO"/>
    <property type="match status" value="1"/>
</dbReference>
<feature type="domain" description="CRAL-TRIO" evidence="1">
    <location>
        <begin position="100"/>
        <end position="265"/>
    </location>
</feature>
<dbReference type="Gene3D" id="1.20.5.1200">
    <property type="entry name" value="Alpha-tocopherol transfer"/>
    <property type="match status" value="1"/>
</dbReference>
<sequence length="294" mass="34833">MARAMPAIEHKLNITEEEVPERIRLLAEKQGECSKTKQETIAQFRNYILERKDCQPHRNDDKYLEKFLRARYWKIENSYKLICNYYKFREENKSYYEKVRPLDLRHLGDENILTVTPYRDQLGHRILIYHFGLWRPNRVTVDDIFRATILLQELGSLEPISQIMGGVAIFDLKDLGLEHMLHLSPSVAQKMIALLVTSMPIRTAALHIVNQNWLFNAAFKIFKPFLNTSMRERLFIHGSDMSSLHEHIYPEHLPKRYGGMHEDYSYTLWLDMLQHQCSSSEIQKDMEQLGFIFD</sequence>
<dbReference type="PROSITE" id="PS50191">
    <property type="entry name" value="CRAL_TRIO"/>
    <property type="match status" value="1"/>
</dbReference>
<name>B4M8J0_DROVI</name>
<proteinExistence type="predicted"/>
<dbReference type="CDD" id="cd00170">
    <property type="entry name" value="SEC14"/>
    <property type="match status" value="1"/>
</dbReference>
<protein>
    <submittedName>
        <fullName evidence="2">Uncharacterized protein, isoform A</fullName>
    </submittedName>
</protein>
<keyword evidence="3" id="KW-1185">Reference proteome</keyword>
<dbReference type="KEGG" id="dvi:6634291"/>
<dbReference type="InterPro" id="IPR011074">
    <property type="entry name" value="CRAL/TRIO_N_dom"/>
</dbReference>
<evidence type="ECO:0000313" key="3">
    <source>
        <dbReference type="Proteomes" id="UP000008792"/>
    </source>
</evidence>
<dbReference type="SUPFAM" id="SSF52087">
    <property type="entry name" value="CRAL/TRIO domain"/>
    <property type="match status" value="1"/>
</dbReference>
<dbReference type="Gene3D" id="1.10.8.20">
    <property type="entry name" value="N-terminal domain of phosphatidylinositol transfer protein sec14p"/>
    <property type="match status" value="1"/>
</dbReference>
<accession>B4M8J0</accession>
<dbReference type="InterPro" id="IPR036273">
    <property type="entry name" value="CRAL/TRIO_N_dom_sf"/>
</dbReference>
<dbReference type="AlphaFoldDB" id="B4M8J0"/>
<dbReference type="PRINTS" id="PR00180">
    <property type="entry name" value="CRETINALDHBP"/>
</dbReference>
<dbReference type="InParanoid" id="B4M8J0"/>
<dbReference type="GO" id="GO:0016020">
    <property type="term" value="C:membrane"/>
    <property type="evidence" value="ECO:0007669"/>
    <property type="project" value="TreeGrafter"/>
</dbReference>
<dbReference type="Proteomes" id="UP000008792">
    <property type="component" value="Unassembled WGS sequence"/>
</dbReference>
<dbReference type="PANTHER" id="PTHR10174:SF234">
    <property type="entry name" value="SD01558P"/>
    <property type="match status" value="1"/>
</dbReference>
<evidence type="ECO:0000259" key="1">
    <source>
        <dbReference type="PROSITE" id="PS50191"/>
    </source>
</evidence>
<organism evidence="2 3">
    <name type="scientific">Drosophila virilis</name>
    <name type="common">Fruit fly</name>
    <dbReference type="NCBI Taxonomy" id="7244"/>
    <lineage>
        <taxon>Eukaryota</taxon>
        <taxon>Metazoa</taxon>
        <taxon>Ecdysozoa</taxon>
        <taxon>Arthropoda</taxon>
        <taxon>Hexapoda</taxon>
        <taxon>Insecta</taxon>
        <taxon>Pterygota</taxon>
        <taxon>Neoptera</taxon>
        <taxon>Endopterygota</taxon>
        <taxon>Diptera</taxon>
        <taxon>Brachycera</taxon>
        <taxon>Muscomorpha</taxon>
        <taxon>Ephydroidea</taxon>
        <taxon>Drosophilidae</taxon>
        <taxon>Drosophila</taxon>
    </lineage>
</organism>
<dbReference type="OrthoDB" id="440711at2759"/>
<dbReference type="InterPro" id="IPR001251">
    <property type="entry name" value="CRAL-TRIO_dom"/>
</dbReference>
<dbReference type="Gene3D" id="3.40.525.10">
    <property type="entry name" value="CRAL-TRIO lipid binding domain"/>
    <property type="match status" value="1"/>
</dbReference>
<dbReference type="SMR" id="B4M8J0"/>
<dbReference type="HOGENOM" id="CLU_046597_1_4_1"/>
<dbReference type="PANTHER" id="PTHR10174">
    <property type="entry name" value="ALPHA-TOCOPHEROL TRANSFER PROTEIN-RELATED"/>
    <property type="match status" value="1"/>
</dbReference>
<dbReference type="GO" id="GO:1902936">
    <property type="term" value="F:phosphatidylinositol bisphosphate binding"/>
    <property type="evidence" value="ECO:0007669"/>
    <property type="project" value="TreeGrafter"/>
</dbReference>
<dbReference type="EMBL" id="CH940654">
    <property type="protein sequence ID" value="EDW57516.2"/>
    <property type="molecule type" value="Genomic_DNA"/>
</dbReference>
<dbReference type="eggNOG" id="KOG1471">
    <property type="taxonomic scope" value="Eukaryota"/>
</dbReference>
<dbReference type="SMART" id="SM00516">
    <property type="entry name" value="SEC14"/>
    <property type="match status" value="1"/>
</dbReference>
<dbReference type="InterPro" id="IPR036865">
    <property type="entry name" value="CRAL-TRIO_dom_sf"/>
</dbReference>
<dbReference type="SMART" id="SM01100">
    <property type="entry name" value="CRAL_TRIO_N"/>
    <property type="match status" value="1"/>
</dbReference>
<evidence type="ECO:0000313" key="2">
    <source>
        <dbReference type="EMBL" id="EDW57516.2"/>
    </source>
</evidence>
<dbReference type="FunCoup" id="B4M8J0">
    <property type="interactions" value="46"/>
</dbReference>
<reference evidence="2 3" key="1">
    <citation type="journal article" date="2007" name="Nature">
        <title>Evolution of genes and genomes on the Drosophila phylogeny.</title>
        <authorList>
            <consortium name="Drosophila 12 Genomes Consortium"/>
            <person name="Clark A.G."/>
            <person name="Eisen M.B."/>
            <person name="Smith D.R."/>
            <person name="Bergman C.M."/>
            <person name="Oliver B."/>
            <person name="Markow T.A."/>
            <person name="Kaufman T.C."/>
            <person name="Kellis M."/>
            <person name="Gelbart W."/>
            <person name="Iyer V.N."/>
            <person name="Pollard D.A."/>
            <person name="Sackton T.B."/>
            <person name="Larracuente A.M."/>
            <person name="Singh N.D."/>
            <person name="Abad J.P."/>
            <person name="Abt D.N."/>
            <person name="Adryan B."/>
            <person name="Aguade M."/>
            <person name="Akashi H."/>
            <person name="Anderson W.W."/>
            <person name="Aquadro C.F."/>
            <person name="Ardell D.H."/>
            <person name="Arguello R."/>
            <person name="Artieri C.G."/>
            <person name="Barbash D.A."/>
            <person name="Barker D."/>
            <person name="Barsanti P."/>
            <person name="Batterham P."/>
            <person name="Batzoglou S."/>
            <person name="Begun D."/>
            <person name="Bhutkar A."/>
            <person name="Blanco E."/>
            <person name="Bosak S.A."/>
            <person name="Bradley R.K."/>
            <person name="Brand A.D."/>
            <person name="Brent M.R."/>
            <person name="Brooks A.N."/>
            <person name="Brown R.H."/>
            <person name="Butlin R.K."/>
            <person name="Caggese C."/>
            <person name="Calvi B.R."/>
            <person name="Bernardo de Carvalho A."/>
            <person name="Caspi A."/>
            <person name="Castrezana S."/>
            <person name="Celniker S.E."/>
            <person name="Chang J.L."/>
            <person name="Chapple C."/>
            <person name="Chatterji S."/>
            <person name="Chinwalla A."/>
            <person name="Civetta A."/>
            <person name="Clifton S.W."/>
            <person name="Comeron J.M."/>
            <person name="Costello J.C."/>
            <person name="Coyne J.A."/>
            <person name="Daub J."/>
            <person name="David R.G."/>
            <person name="Delcher A.L."/>
            <person name="Delehaunty K."/>
            <person name="Do C.B."/>
            <person name="Ebling H."/>
            <person name="Edwards K."/>
            <person name="Eickbush T."/>
            <person name="Evans J.D."/>
            <person name="Filipski A."/>
            <person name="Findeiss S."/>
            <person name="Freyhult E."/>
            <person name="Fulton L."/>
            <person name="Fulton R."/>
            <person name="Garcia A.C."/>
            <person name="Gardiner A."/>
            <person name="Garfield D.A."/>
            <person name="Garvin B.E."/>
            <person name="Gibson G."/>
            <person name="Gilbert D."/>
            <person name="Gnerre S."/>
            <person name="Godfrey J."/>
            <person name="Good R."/>
            <person name="Gotea V."/>
            <person name="Gravely B."/>
            <person name="Greenberg A.J."/>
            <person name="Griffiths-Jones S."/>
            <person name="Gross S."/>
            <person name="Guigo R."/>
            <person name="Gustafson E.A."/>
            <person name="Haerty W."/>
            <person name="Hahn M.W."/>
            <person name="Halligan D.L."/>
            <person name="Halpern A.L."/>
            <person name="Halter G.M."/>
            <person name="Han M.V."/>
            <person name="Heger A."/>
            <person name="Hillier L."/>
            <person name="Hinrichs A.S."/>
            <person name="Holmes I."/>
            <person name="Hoskins R.A."/>
            <person name="Hubisz M.J."/>
            <person name="Hultmark D."/>
            <person name="Huntley M.A."/>
            <person name="Jaffe D.B."/>
            <person name="Jagadeeshan S."/>
            <person name="Jeck W.R."/>
            <person name="Johnson J."/>
            <person name="Jones C.D."/>
            <person name="Jordan W.C."/>
            <person name="Karpen G.H."/>
            <person name="Kataoka E."/>
            <person name="Keightley P.D."/>
            <person name="Kheradpour P."/>
            <person name="Kirkness E.F."/>
            <person name="Koerich L.B."/>
            <person name="Kristiansen K."/>
            <person name="Kudrna D."/>
            <person name="Kulathinal R.J."/>
            <person name="Kumar S."/>
            <person name="Kwok R."/>
            <person name="Lander E."/>
            <person name="Langley C.H."/>
            <person name="Lapoint R."/>
            <person name="Lazzaro B.P."/>
            <person name="Lee S.J."/>
            <person name="Levesque L."/>
            <person name="Li R."/>
            <person name="Lin C.F."/>
            <person name="Lin M.F."/>
            <person name="Lindblad-Toh K."/>
            <person name="Llopart A."/>
            <person name="Long M."/>
            <person name="Low L."/>
            <person name="Lozovsky E."/>
            <person name="Lu J."/>
            <person name="Luo M."/>
            <person name="Machado C.A."/>
            <person name="Makalowski W."/>
            <person name="Marzo M."/>
            <person name="Matsuda M."/>
            <person name="Matzkin L."/>
            <person name="McAllister B."/>
            <person name="McBride C.S."/>
            <person name="McKernan B."/>
            <person name="McKernan K."/>
            <person name="Mendez-Lago M."/>
            <person name="Minx P."/>
            <person name="Mollenhauer M.U."/>
            <person name="Montooth K."/>
            <person name="Mount S.M."/>
            <person name="Mu X."/>
            <person name="Myers E."/>
            <person name="Negre B."/>
            <person name="Newfeld S."/>
            <person name="Nielsen R."/>
            <person name="Noor M.A."/>
            <person name="O'Grady P."/>
            <person name="Pachter L."/>
            <person name="Papaceit M."/>
            <person name="Parisi M.J."/>
            <person name="Parisi M."/>
            <person name="Parts L."/>
            <person name="Pedersen J.S."/>
            <person name="Pesole G."/>
            <person name="Phillippy A.M."/>
            <person name="Ponting C.P."/>
            <person name="Pop M."/>
            <person name="Porcelli D."/>
            <person name="Powell J.R."/>
            <person name="Prohaska S."/>
            <person name="Pruitt K."/>
            <person name="Puig M."/>
            <person name="Quesneville H."/>
            <person name="Ram K.R."/>
            <person name="Rand D."/>
            <person name="Rasmussen M.D."/>
            <person name="Reed L.K."/>
            <person name="Reenan R."/>
            <person name="Reily A."/>
            <person name="Remington K.A."/>
            <person name="Rieger T.T."/>
            <person name="Ritchie M.G."/>
            <person name="Robin C."/>
            <person name="Rogers Y.H."/>
            <person name="Rohde C."/>
            <person name="Rozas J."/>
            <person name="Rubenfield M.J."/>
            <person name="Ruiz A."/>
            <person name="Russo S."/>
            <person name="Salzberg S.L."/>
            <person name="Sanchez-Gracia A."/>
            <person name="Saranga D.J."/>
            <person name="Sato H."/>
            <person name="Schaeffer S.W."/>
            <person name="Schatz M.C."/>
            <person name="Schlenke T."/>
            <person name="Schwartz R."/>
            <person name="Segarra C."/>
            <person name="Singh R.S."/>
            <person name="Sirot L."/>
            <person name="Sirota M."/>
            <person name="Sisneros N.B."/>
            <person name="Smith C.D."/>
            <person name="Smith T.F."/>
            <person name="Spieth J."/>
            <person name="Stage D.E."/>
            <person name="Stark A."/>
            <person name="Stephan W."/>
            <person name="Strausberg R.L."/>
            <person name="Strempel S."/>
            <person name="Sturgill D."/>
            <person name="Sutton G."/>
            <person name="Sutton G.G."/>
            <person name="Tao W."/>
            <person name="Teichmann S."/>
            <person name="Tobari Y.N."/>
            <person name="Tomimura Y."/>
            <person name="Tsolas J.M."/>
            <person name="Valente V.L."/>
            <person name="Venter E."/>
            <person name="Venter J.C."/>
            <person name="Vicario S."/>
            <person name="Vieira F.G."/>
            <person name="Vilella A.J."/>
            <person name="Villasante A."/>
            <person name="Walenz B."/>
            <person name="Wang J."/>
            <person name="Wasserman M."/>
            <person name="Watts T."/>
            <person name="Wilson D."/>
            <person name="Wilson R.K."/>
            <person name="Wing R.A."/>
            <person name="Wolfner M.F."/>
            <person name="Wong A."/>
            <person name="Wong G.K."/>
            <person name="Wu C.I."/>
            <person name="Wu G."/>
            <person name="Yamamoto D."/>
            <person name="Yang H.P."/>
            <person name="Yang S.P."/>
            <person name="Yorke J.A."/>
            <person name="Yoshida K."/>
            <person name="Zdobnov E."/>
            <person name="Zhang P."/>
            <person name="Zhang Y."/>
            <person name="Zimin A.V."/>
            <person name="Baldwin J."/>
            <person name="Abdouelleil A."/>
            <person name="Abdulkadir J."/>
            <person name="Abebe A."/>
            <person name="Abera B."/>
            <person name="Abreu J."/>
            <person name="Acer S.C."/>
            <person name="Aftuck L."/>
            <person name="Alexander A."/>
            <person name="An P."/>
            <person name="Anderson E."/>
            <person name="Anderson S."/>
            <person name="Arachi H."/>
            <person name="Azer M."/>
            <person name="Bachantsang P."/>
            <person name="Barry A."/>
            <person name="Bayul T."/>
            <person name="Berlin A."/>
            <person name="Bessette D."/>
            <person name="Bloom T."/>
            <person name="Blye J."/>
            <person name="Boguslavskiy L."/>
            <person name="Bonnet C."/>
            <person name="Boukhgalter B."/>
            <person name="Bourzgui I."/>
            <person name="Brown A."/>
            <person name="Cahill P."/>
            <person name="Channer S."/>
            <person name="Cheshatsang Y."/>
            <person name="Chuda L."/>
            <person name="Citroen M."/>
            <person name="Collymore A."/>
            <person name="Cooke P."/>
            <person name="Costello M."/>
            <person name="D'Aco K."/>
            <person name="Daza R."/>
            <person name="De Haan G."/>
            <person name="DeGray S."/>
            <person name="DeMaso C."/>
            <person name="Dhargay N."/>
            <person name="Dooley K."/>
            <person name="Dooley E."/>
            <person name="Doricent M."/>
            <person name="Dorje P."/>
            <person name="Dorjee K."/>
            <person name="Dupes A."/>
            <person name="Elong R."/>
            <person name="Falk J."/>
            <person name="Farina A."/>
            <person name="Faro S."/>
            <person name="Ferguson D."/>
            <person name="Fisher S."/>
            <person name="Foley C.D."/>
            <person name="Franke A."/>
            <person name="Friedrich D."/>
            <person name="Gadbois L."/>
            <person name="Gearin G."/>
            <person name="Gearin C.R."/>
            <person name="Giannoukos G."/>
            <person name="Goode T."/>
            <person name="Graham J."/>
            <person name="Grandbois E."/>
            <person name="Grewal S."/>
            <person name="Gyaltsen K."/>
            <person name="Hafez N."/>
            <person name="Hagos B."/>
            <person name="Hall J."/>
            <person name="Henson C."/>
            <person name="Hollinger A."/>
            <person name="Honan T."/>
            <person name="Huard M.D."/>
            <person name="Hughes L."/>
            <person name="Hurhula B."/>
            <person name="Husby M.E."/>
            <person name="Kamat A."/>
            <person name="Kanga B."/>
            <person name="Kashin S."/>
            <person name="Khazanovich D."/>
            <person name="Kisner P."/>
            <person name="Lance K."/>
            <person name="Lara M."/>
            <person name="Lee W."/>
            <person name="Lennon N."/>
            <person name="Letendre F."/>
            <person name="LeVine R."/>
            <person name="Lipovsky A."/>
            <person name="Liu X."/>
            <person name="Liu J."/>
            <person name="Liu S."/>
            <person name="Lokyitsang T."/>
            <person name="Lokyitsang Y."/>
            <person name="Lubonja R."/>
            <person name="Lui A."/>
            <person name="MacDonald P."/>
            <person name="Magnisalis V."/>
            <person name="Maru K."/>
            <person name="Matthews C."/>
            <person name="McCusker W."/>
            <person name="McDonough S."/>
            <person name="Mehta T."/>
            <person name="Meldrim J."/>
            <person name="Meneus L."/>
            <person name="Mihai O."/>
            <person name="Mihalev A."/>
            <person name="Mihova T."/>
            <person name="Mittelman R."/>
            <person name="Mlenga V."/>
            <person name="Montmayeur A."/>
            <person name="Mulrain L."/>
            <person name="Navidi A."/>
            <person name="Naylor J."/>
            <person name="Negash T."/>
            <person name="Nguyen T."/>
            <person name="Nguyen N."/>
            <person name="Nicol R."/>
            <person name="Norbu C."/>
            <person name="Norbu N."/>
            <person name="Novod N."/>
            <person name="O'Neill B."/>
            <person name="Osman S."/>
            <person name="Markiewicz E."/>
            <person name="Oyono O.L."/>
            <person name="Patti C."/>
            <person name="Phunkhang P."/>
            <person name="Pierre F."/>
            <person name="Priest M."/>
            <person name="Raghuraman S."/>
            <person name="Rege F."/>
            <person name="Reyes R."/>
            <person name="Rise C."/>
            <person name="Rogov P."/>
            <person name="Ross K."/>
            <person name="Ryan E."/>
            <person name="Settipalli S."/>
            <person name="Shea T."/>
            <person name="Sherpa N."/>
            <person name="Shi L."/>
            <person name="Shih D."/>
            <person name="Sparrow T."/>
            <person name="Spaulding J."/>
            <person name="Stalker J."/>
            <person name="Stange-Thomann N."/>
            <person name="Stavropoulos S."/>
            <person name="Stone C."/>
            <person name="Strader C."/>
            <person name="Tesfaye S."/>
            <person name="Thomson T."/>
            <person name="Thoulutsang Y."/>
            <person name="Thoulutsang D."/>
            <person name="Topham K."/>
            <person name="Topping I."/>
            <person name="Tsamla T."/>
            <person name="Vassiliev H."/>
            <person name="Vo A."/>
            <person name="Wangchuk T."/>
            <person name="Wangdi T."/>
            <person name="Weiand M."/>
            <person name="Wilkinson J."/>
            <person name="Wilson A."/>
            <person name="Yadav S."/>
            <person name="Young G."/>
            <person name="Yu Q."/>
            <person name="Zembek L."/>
            <person name="Zhong D."/>
            <person name="Zimmer A."/>
            <person name="Zwirko Z."/>
            <person name="Jaffe D.B."/>
            <person name="Alvarez P."/>
            <person name="Brockman W."/>
            <person name="Butler J."/>
            <person name="Chin C."/>
            <person name="Gnerre S."/>
            <person name="Grabherr M."/>
            <person name="Kleber M."/>
            <person name="Mauceli E."/>
            <person name="MacCallum I."/>
        </authorList>
    </citation>
    <scope>NUCLEOTIDE SEQUENCE [LARGE SCALE GENOMIC DNA]</scope>
    <source>
        <strain evidence="3">Tucson 15010-1051.87</strain>
    </source>
</reference>